<feature type="transmembrane region" description="Helical" evidence="1">
    <location>
        <begin position="130"/>
        <end position="148"/>
    </location>
</feature>
<evidence type="ECO:0008006" key="4">
    <source>
        <dbReference type="Google" id="ProtNLM"/>
    </source>
</evidence>
<feature type="transmembrane region" description="Helical" evidence="1">
    <location>
        <begin position="309"/>
        <end position="329"/>
    </location>
</feature>
<keyword evidence="3" id="KW-1185">Reference proteome</keyword>
<feature type="transmembrane region" description="Helical" evidence="1">
    <location>
        <begin position="284"/>
        <end position="302"/>
    </location>
</feature>
<comment type="caution">
    <text evidence="2">The sequence shown here is derived from an EMBL/GenBank/DDBJ whole genome shotgun (WGS) entry which is preliminary data.</text>
</comment>
<organism evidence="2 3">
    <name type="scientific">Lactobacillus taiwanensis</name>
    <dbReference type="NCBI Taxonomy" id="508451"/>
    <lineage>
        <taxon>Bacteria</taxon>
        <taxon>Bacillati</taxon>
        <taxon>Bacillota</taxon>
        <taxon>Bacilli</taxon>
        <taxon>Lactobacillales</taxon>
        <taxon>Lactobacillaceae</taxon>
        <taxon>Lactobacillus</taxon>
    </lineage>
</organism>
<feature type="transmembrane region" description="Helical" evidence="1">
    <location>
        <begin position="100"/>
        <end position="118"/>
    </location>
</feature>
<proteinExistence type="predicted"/>
<dbReference type="EMBL" id="NGNV01000044">
    <property type="protein sequence ID" value="OYR87515.1"/>
    <property type="molecule type" value="Genomic_DNA"/>
</dbReference>
<protein>
    <recommendedName>
        <fullName evidence="4">YfhO family protein</fullName>
    </recommendedName>
</protein>
<gene>
    <name evidence="2" type="ORF">CBF53_08750</name>
</gene>
<evidence type="ECO:0000313" key="2">
    <source>
        <dbReference type="EMBL" id="OYR87515.1"/>
    </source>
</evidence>
<name>A0ABX4EQ92_9LACO</name>
<dbReference type="Proteomes" id="UP000216316">
    <property type="component" value="Unassembled WGS sequence"/>
</dbReference>
<accession>A0ABX4EQ92</accession>
<keyword evidence="1" id="KW-0472">Membrane</keyword>
<keyword evidence="1" id="KW-0812">Transmembrane</keyword>
<feature type="transmembrane region" description="Helical" evidence="1">
    <location>
        <begin position="7"/>
        <end position="28"/>
    </location>
</feature>
<sequence>MKSRIKYQWVFVVAIFCICAFLATYPAFLNTYFKITMDGQIHFVRFEEIARAFKAHQLPPMVNFMGFGHWGNAFTGMYPWISCLFFIVPQSVFANPIHSIFIGYFFVNLFTLINAYLLTREITHNYYWRFLGTILYEFNTYHLCVLYGRDALGEALAYTFLPLVFLGCIQIWKNKKIGVLSLGIGMGMAVNSHVITMAFTCLIITIIELFRLFKKKLNLKEVLYYIYAAILTSLIACYTWMNMLFLMHNNDLLTPGKGMAPIIPSEMWNSILDNKITDITSQSWNIGIVLFVLLVFLTAQLFTKRKGYWRFWTLGALIIQILTFSWIPYPQAVVKLTAFWGIFNF</sequence>
<evidence type="ECO:0000256" key="1">
    <source>
        <dbReference type="SAM" id="Phobius"/>
    </source>
</evidence>
<feature type="transmembrane region" description="Helical" evidence="1">
    <location>
        <begin position="67"/>
        <end position="88"/>
    </location>
</feature>
<reference evidence="2 3" key="1">
    <citation type="submission" date="2017-09" db="EMBL/GenBank/DDBJ databases">
        <title>Tripartite evolution among Lactobacillus johnsonii, Lactobacillus taiwanensis, Lactobacillus reuteri and their rodent host.</title>
        <authorList>
            <person name="Wang T."/>
            <person name="Knowles S."/>
            <person name="Cheng C."/>
        </authorList>
    </citation>
    <scope>NUCLEOTIDE SEQUENCE [LARGE SCALE GENOMIC DNA]</scope>
    <source>
        <strain evidence="2 3">609u</strain>
    </source>
</reference>
<evidence type="ECO:0000313" key="3">
    <source>
        <dbReference type="Proteomes" id="UP000216316"/>
    </source>
</evidence>
<dbReference type="RefSeq" id="WP_094521826.1">
    <property type="nucleotide sequence ID" value="NZ_NGNV01000044.1"/>
</dbReference>
<keyword evidence="1" id="KW-1133">Transmembrane helix</keyword>
<feature type="transmembrane region" description="Helical" evidence="1">
    <location>
        <begin position="155"/>
        <end position="172"/>
    </location>
</feature>
<feature type="transmembrane region" description="Helical" evidence="1">
    <location>
        <begin position="222"/>
        <end position="241"/>
    </location>
</feature>
<feature type="transmembrane region" description="Helical" evidence="1">
    <location>
        <begin position="192"/>
        <end position="210"/>
    </location>
</feature>